<feature type="chain" id="PRO_5021255352" description="DUF3826 domain-containing protein" evidence="2">
    <location>
        <begin position="27"/>
        <end position="223"/>
    </location>
</feature>
<dbReference type="AlphaFoldDB" id="A0A501VZV3"/>
<dbReference type="OrthoDB" id="851558at2"/>
<organism evidence="3 4">
    <name type="scientific">Pontibacter mangrovi</name>
    <dbReference type="NCBI Taxonomy" id="2589816"/>
    <lineage>
        <taxon>Bacteria</taxon>
        <taxon>Pseudomonadati</taxon>
        <taxon>Bacteroidota</taxon>
        <taxon>Cytophagia</taxon>
        <taxon>Cytophagales</taxon>
        <taxon>Hymenobacteraceae</taxon>
        <taxon>Pontibacter</taxon>
    </lineage>
</organism>
<gene>
    <name evidence="3" type="ORF">FJM65_14160</name>
</gene>
<dbReference type="EMBL" id="VFRQ01000007">
    <property type="protein sequence ID" value="TPE43253.1"/>
    <property type="molecule type" value="Genomic_DNA"/>
</dbReference>
<accession>A0A501VZV3</accession>
<evidence type="ECO:0008006" key="5">
    <source>
        <dbReference type="Google" id="ProtNLM"/>
    </source>
</evidence>
<keyword evidence="1" id="KW-0175">Coiled coil</keyword>
<dbReference type="Proteomes" id="UP000316727">
    <property type="component" value="Unassembled WGS sequence"/>
</dbReference>
<keyword evidence="4" id="KW-1185">Reference proteome</keyword>
<reference evidence="3 4" key="1">
    <citation type="submission" date="2019-06" db="EMBL/GenBank/DDBJ databases">
        <title>A novel bacterium of genus Pontibacter, isolated from marine sediment.</title>
        <authorList>
            <person name="Huang H."/>
            <person name="Mo K."/>
            <person name="Hu Y."/>
        </authorList>
    </citation>
    <scope>NUCLEOTIDE SEQUENCE [LARGE SCALE GENOMIC DNA]</scope>
    <source>
        <strain evidence="3 4">HB172049</strain>
    </source>
</reference>
<dbReference type="RefSeq" id="WP_140622199.1">
    <property type="nucleotide sequence ID" value="NZ_VFRQ01000007.1"/>
</dbReference>
<evidence type="ECO:0000256" key="1">
    <source>
        <dbReference type="SAM" id="Coils"/>
    </source>
</evidence>
<evidence type="ECO:0000313" key="4">
    <source>
        <dbReference type="Proteomes" id="UP000316727"/>
    </source>
</evidence>
<comment type="caution">
    <text evidence="3">The sequence shown here is derived from an EMBL/GenBank/DDBJ whole genome shotgun (WGS) entry which is preliminary data.</text>
</comment>
<feature type="signal peptide" evidence="2">
    <location>
        <begin position="1"/>
        <end position="26"/>
    </location>
</feature>
<feature type="coiled-coil region" evidence="1">
    <location>
        <begin position="92"/>
        <end position="119"/>
    </location>
</feature>
<evidence type="ECO:0000313" key="3">
    <source>
        <dbReference type="EMBL" id="TPE43253.1"/>
    </source>
</evidence>
<dbReference type="PROSITE" id="PS51257">
    <property type="entry name" value="PROKAR_LIPOPROTEIN"/>
    <property type="match status" value="1"/>
</dbReference>
<protein>
    <recommendedName>
        <fullName evidence="5">DUF3826 domain-containing protein</fullName>
    </recommendedName>
</protein>
<proteinExistence type="predicted"/>
<sequence length="223" mass="26291">MQTYKSLYFIGAIVLPLLLLSCNGQSNETEQALTEYRDYISEFEQDSLSETELRALQQSENDSTAWATEKKNLQEVYDRRRDRLEKSMDNLSPEQRDEADQLEQRYNNALEKREQTYKDASHRYKLRHQLLGMEIQEDDMSDVTVENIGETYQRFVSELGKDAEKYEERDWNLVEGWWNALNSRYRAVEGELQTATKKTVQEAQQKYREIHAKTGVPQPEDEA</sequence>
<evidence type="ECO:0000256" key="2">
    <source>
        <dbReference type="SAM" id="SignalP"/>
    </source>
</evidence>
<keyword evidence="2" id="KW-0732">Signal</keyword>
<name>A0A501VZV3_9BACT</name>